<feature type="domain" description="N-acetyltransferase" evidence="1">
    <location>
        <begin position="19"/>
        <end position="171"/>
    </location>
</feature>
<dbReference type="Proteomes" id="UP000233786">
    <property type="component" value="Unassembled WGS sequence"/>
</dbReference>
<dbReference type="PROSITE" id="PS51186">
    <property type="entry name" value="GNAT"/>
    <property type="match status" value="1"/>
</dbReference>
<dbReference type="InterPro" id="IPR016181">
    <property type="entry name" value="Acyl_CoA_acyltransferase"/>
</dbReference>
<reference evidence="2" key="1">
    <citation type="submission" date="2017-12" db="EMBL/GenBank/DDBJ databases">
        <title>Sequencing the genomes of 1000 Actinobacteria strains.</title>
        <authorList>
            <person name="Klenk H.-P."/>
        </authorList>
    </citation>
    <scope>NUCLEOTIDE SEQUENCE [LARGE SCALE GENOMIC DNA]</scope>
    <source>
        <strain evidence="2">DSM 44228</strain>
    </source>
</reference>
<dbReference type="STRING" id="994479.GCA_000194155_03712"/>
<dbReference type="PANTHER" id="PTHR43792">
    <property type="entry name" value="GNAT FAMILY, PUTATIVE (AFU_ORTHOLOGUE AFUA_3G00765)-RELATED-RELATED"/>
    <property type="match status" value="1"/>
</dbReference>
<dbReference type="GO" id="GO:0016747">
    <property type="term" value="F:acyltransferase activity, transferring groups other than amino-acyl groups"/>
    <property type="evidence" value="ECO:0007669"/>
    <property type="project" value="InterPro"/>
</dbReference>
<name>A0A2N3XYI0_SACSN</name>
<evidence type="ECO:0000259" key="1">
    <source>
        <dbReference type="PROSITE" id="PS51186"/>
    </source>
</evidence>
<dbReference type="AlphaFoldDB" id="A0A2N3XYI0"/>
<accession>A0A2N3XYI0</accession>
<organism evidence="2 3">
    <name type="scientific">Saccharopolyspora spinosa</name>
    <dbReference type="NCBI Taxonomy" id="60894"/>
    <lineage>
        <taxon>Bacteria</taxon>
        <taxon>Bacillati</taxon>
        <taxon>Actinomycetota</taxon>
        <taxon>Actinomycetes</taxon>
        <taxon>Pseudonocardiales</taxon>
        <taxon>Pseudonocardiaceae</taxon>
        <taxon>Saccharopolyspora</taxon>
    </lineage>
</organism>
<dbReference type="EMBL" id="PJNB01000001">
    <property type="protein sequence ID" value="PKW15753.1"/>
    <property type="molecule type" value="Genomic_DNA"/>
</dbReference>
<protein>
    <submittedName>
        <fullName evidence="2">RimJ/RimL family protein N-acetyltransferase</fullName>
    </submittedName>
</protein>
<dbReference type="Gene3D" id="3.40.630.30">
    <property type="match status" value="1"/>
</dbReference>
<evidence type="ECO:0000313" key="3">
    <source>
        <dbReference type="Proteomes" id="UP000233786"/>
    </source>
</evidence>
<comment type="caution">
    <text evidence="2">The sequence shown here is derived from an EMBL/GenBank/DDBJ whole genome shotgun (WGS) entry which is preliminary data.</text>
</comment>
<dbReference type="SUPFAM" id="SSF55729">
    <property type="entry name" value="Acyl-CoA N-acyltransferases (Nat)"/>
    <property type="match status" value="1"/>
</dbReference>
<dbReference type="PANTHER" id="PTHR43792:SF16">
    <property type="entry name" value="N-ACETYLTRANSFERASE DOMAIN-CONTAINING PROTEIN"/>
    <property type="match status" value="1"/>
</dbReference>
<proteinExistence type="predicted"/>
<dbReference type="InterPro" id="IPR051531">
    <property type="entry name" value="N-acetyltransferase"/>
</dbReference>
<sequence length="175" mass="19331">MGDIRPQVIPTERLGLVPLRIDHAEEMSSALADPALYDFIGGAPLTPQELRSRYELMLAGSPDPEVSWCNWVIQLRDEPRLVGTVQATITPAYPGPVAEIAWIVGTDWQRRGIAKEAARGLVDWLRRKPVRAVLAHIHPDHRASAAVATATGLEPTGQWHDGELTWRLTLNHDAS</sequence>
<dbReference type="InterPro" id="IPR000182">
    <property type="entry name" value="GNAT_dom"/>
</dbReference>
<gene>
    <name evidence="2" type="ORF">A8926_3506</name>
</gene>
<keyword evidence="3" id="KW-1185">Reference proteome</keyword>
<dbReference type="RefSeq" id="WP_010697043.1">
    <property type="nucleotide sequence ID" value="NZ_CP061007.1"/>
</dbReference>
<dbReference type="Pfam" id="PF13302">
    <property type="entry name" value="Acetyltransf_3"/>
    <property type="match status" value="1"/>
</dbReference>
<dbReference type="OrthoDB" id="4403558at2"/>
<evidence type="ECO:0000313" key="2">
    <source>
        <dbReference type="EMBL" id="PKW15753.1"/>
    </source>
</evidence>
<dbReference type="CDD" id="cd04301">
    <property type="entry name" value="NAT_SF"/>
    <property type="match status" value="1"/>
</dbReference>